<dbReference type="EMBL" id="JAMBOL010000039">
    <property type="protein sequence ID" value="MCM3716479.1"/>
    <property type="molecule type" value="Genomic_DNA"/>
</dbReference>
<protein>
    <submittedName>
        <fullName evidence="1">DNA alkylation repair protein</fullName>
    </submittedName>
</protein>
<proteinExistence type="predicted"/>
<dbReference type="InterPro" id="IPR016024">
    <property type="entry name" value="ARM-type_fold"/>
</dbReference>
<evidence type="ECO:0000313" key="1">
    <source>
        <dbReference type="EMBL" id="MCM3716479.1"/>
    </source>
</evidence>
<comment type="caution">
    <text evidence="1">The sequence shown here is derived from an EMBL/GenBank/DDBJ whole genome shotgun (WGS) entry which is preliminary data.</text>
</comment>
<name>A0A9X2IPX4_9BACI</name>
<organism evidence="1 2">
    <name type="scientific">Halalkalibacter oceani</name>
    <dbReference type="NCBI Taxonomy" id="1653776"/>
    <lineage>
        <taxon>Bacteria</taxon>
        <taxon>Bacillati</taxon>
        <taxon>Bacillota</taxon>
        <taxon>Bacilli</taxon>
        <taxon>Bacillales</taxon>
        <taxon>Bacillaceae</taxon>
        <taxon>Halalkalibacter</taxon>
    </lineage>
</organism>
<dbReference type="RefSeq" id="WP_251225129.1">
    <property type="nucleotide sequence ID" value="NZ_JAMBOL010000039.1"/>
</dbReference>
<evidence type="ECO:0000313" key="2">
    <source>
        <dbReference type="Proteomes" id="UP001139179"/>
    </source>
</evidence>
<sequence length="272" mass="31768">MAAYTPLKFYFDQRLAERLSRLIERHDSHFNSKSFIAYVAKNVEDKELKARVDVIATALQNHLPADYERALSILLQILGPENETEEGMFTNGYFLMPVAYFVEKYGHHHFHASMLALMEITKRHTSEYAIRPYLELDTDRAIAYLQSWITDSNPHVRRLVSEGTRPRLPWAKRIEPLQNDPGYNLHLLEQLLDDPSAYVQKSVANHINDLTKDHPQLVINWLETCLADRRQVNERIIKHGLRTLIKQEENKAVQLLARVNGFVKQRKEEKSR</sequence>
<keyword evidence="2" id="KW-1185">Reference proteome</keyword>
<gene>
    <name evidence="1" type="ORF">M3202_20750</name>
</gene>
<dbReference type="InterPro" id="IPR014825">
    <property type="entry name" value="DNA_alkylation"/>
</dbReference>
<reference evidence="1" key="1">
    <citation type="submission" date="2022-05" db="EMBL/GenBank/DDBJ databases">
        <title>Comparative Genomics of Spacecraft Associated Microbes.</title>
        <authorList>
            <person name="Tran M.T."/>
            <person name="Wright A."/>
            <person name="Seuylemezian A."/>
            <person name="Eisen J."/>
            <person name="Coil D."/>
        </authorList>
    </citation>
    <scope>NUCLEOTIDE SEQUENCE</scope>
    <source>
        <strain evidence="1">214.1.1</strain>
    </source>
</reference>
<dbReference type="Pfam" id="PF08713">
    <property type="entry name" value="DNA_alkylation"/>
    <property type="match status" value="1"/>
</dbReference>
<accession>A0A9X2IPX4</accession>
<dbReference type="AlphaFoldDB" id="A0A9X2IPX4"/>
<dbReference type="Gene3D" id="1.25.40.290">
    <property type="entry name" value="ARM repeat domains"/>
    <property type="match status" value="1"/>
</dbReference>
<dbReference type="Proteomes" id="UP001139179">
    <property type="component" value="Unassembled WGS sequence"/>
</dbReference>
<dbReference type="SUPFAM" id="SSF48371">
    <property type="entry name" value="ARM repeat"/>
    <property type="match status" value="1"/>
</dbReference>